<reference evidence="4 6" key="1">
    <citation type="submission" date="2016-09" db="EMBL/GenBank/DDBJ databases">
        <title>genome sequences of unsequenced Mycobacteria.</title>
        <authorList>
            <person name="Greninger A.L."/>
            <person name="Jerome K.R."/>
            <person name="Mcnair B."/>
            <person name="Wallis C."/>
            <person name="Fang F."/>
        </authorList>
    </citation>
    <scope>NUCLEOTIDE SEQUENCE [LARGE SCALE GENOMIC DNA]</scope>
    <source>
        <strain evidence="4 6">BM1</strain>
    </source>
</reference>
<dbReference type="PANTHER" id="PTHR21621">
    <property type="entry name" value="RIBOSOMAL PROTEIN S6 MODIFICATION PROTEIN"/>
    <property type="match status" value="1"/>
</dbReference>
<evidence type="ECO:0000313" key="5">
    <source>
        <dbReference type="EMBL" id="PEG56431.1"/>
    </source>
</evidence>
<dbReference type="RefSeq" id="WP_073856036.1">
    <property type="nucleotide sequence ID" value="NZ_BAAATC010000019.1"/>
</dbReference>
<keyword evidence="1" id="KW-0067">ATP-binding</keyword>
<dbReference type="Proteomes" id="UP000191039">
    <property type="component" value="Unassembled WGS sequence"/>
</dbReference>
<dbReference type="SUPFAM" id="SSF55729">
    <property type="entry name" value="Acyl-CoA N-acyltransferases (Nat)"/>
    <property type="match status" value="1"/>
</dbReference>
<dbReference type="GO" id="GO:0016747">
    <property type="term" value="F:acyltransferase activity, transferring groups other than amino-acyl groups"/>
    <property type="evidence" value="ECO:0007669"/>
    <property type="project" value="InterPro"/>
</dbReference>
<dbReference type="GO" id="GO:0005524">
    <property type="term" value="F:ATP binding"/>
    <property type="evidence" value="ECO:0007669"/>
    <property type="project" value="UniProtKB-UniRule"/>
</dbReference>
<organism evidence="5 7">
    <name type="scientific">Mycolicibacterium diernhoferi</name>
    <dbReference type="NCBI Taxonomy" id="1801"/>
    <lineage>
        <taxon>Bacteria</taxon>
        <taxon>Bacillati</taxon>
        <taxon>Actinomycetota</taxon>
        <taxon>Actinomycetes</taxon>
        <taxon>Mycobacteriales</taxon>
        <taxon>Mycobacteriaceae</taxon>
        <taxon>Mycolicibacterium</taxon>
    </lineage>
</organism>
<feature type="domain" description="ATP-grasp" evidence="2">
    <location>
        <begin position="324"/>
        <end position="567"/>
    </location>
</feature>
<evidence type="ECO:0000313" key="7">
    <source>
        <dbReference type="Proteomes" id="UP000220340"/>
    </source>
</evidence>
<dbReference type="InterPro" id="IPR016181">
    <property type="entry name" value="Acyl_CoA_acyltransferase"/>
</dbReference>
<dbReference type="InterPro" id="IPR017534">
    <property type="entry name" value="GNAT-acetyltransferase"/>
</dbReference>
<dbReference type="STRING" id="1801.BRW64_09880"/>
<dbReference type="Pfam" id="PF00583">
    <property type="entry name" value="Acetyltransf_1"/>
    <property type="match status" value="1"/>
</dbReference>
<evidence type="ECO:0000259" key="3">
    <source>
        <dbReference type="PROSITE" id="PS51186"/>
    </source>
</evidence>
<dbReference type="EMBL" id="PDCR01000001">
    <property type="protein sequence ID" value="PEG56431.1"/>
    <property type="molecule type" value="Genomic_DNA"/>
</dbReference>
<protein>
    <submittedName>
        <fullName evidence="4">GNAT family N-acetyltransferase</fullName>
    </submittedName>
    <submittedName>
        <fullName evidence="5">N-acetylglutaminylglutamine synthetase</fullName>
    </submittedName>
</protein>
<sequence>MTLEKATSRRGAPHKDLSRKEVVQDLGWGRLVFGQTFDDPGELGTALRAEASGRRDIGMYLEAPHVFVALNPQEFFIDPSFTYRLDLTVPPAYRPPDLPGVTVRRVQSRADCAAINEIYLQCRMVPADVELMWHNSQREHHMIYLVAVDDSTGAVVGTVTGIDHVELFDDPENGSSLWCLAVSPTLCRPGAGGLLVRSLVEEFIDRGRAQMDLSVLHDNSAAIALYERMGFDRVPELGVKRKNAINEKLFAPAQPEEELDQLNPYARIIADEAILRGIAVQVLDAQAGYLQLTHGGTTVTTRESLSELTNAVAMSRCDDKRIARKVVSEAGIVVPQGVTATFGEEDHRFLARVGSVVVKPARGEQGAGITVGVTRHDELDRALQVASKHCPDVLIEERCEGEDLRIVVINGKVIAAAVRRPPEIIGTGKHTIGQLIEAQSRRRSAATQGESKIPLDSVTEDTVRDAGWDLGDVLAANEHLVVRRTANLHTGGTIVDVTDDLNPTLARVAVDAADAIGIPVTGIDLMVPAVDGEEYVFIEANERPGLANHEPRPTAQAFVDLLFPRTAATPWAWQPDPVDQG</sequence>
<dbReference type="GO" id="GO:0005737">
    <property type="term" value="C:cytoplasm"/>
    <property type="evidence" value="ECO:0007669"/>
    <property type="project" value="TreeGrafter"/>
</dbReference>
<dbReference type="Gene3D" id="3.30.1490.20">
    <property type="entry name" value="ATP-grasp fold, A domain"/>
    <property type="match status" value="1"/>
</dbReference>
<dbReference type="GO" id="GO:0018169">
    <property type="term" value="F:ribosomal S6-glutamic acid ligase activity"/>
    <property type="evidence" value="ECO:0007669"/>
    <property type="project" value="TreeGrafter"/>
</dbReference>
<dbReference type="InterPro" id="IPR013815">
    <property type="entry name" value="ATP_grasp_subdomain_1"/>
</dbReference>
<evidence type="ECO:0000259" key="2">
    <source>
        <dbReference type="PROSITE" id="PS50975"/>
    </source>
</evidence>
<keyword evidence="1" id="KW-0547">Nucleotide-binding</keyword>
<accession>A0A1Q4HG80</accession>
<dbReference type="SUPFAM" id="SSF56059">
    <property type="entry name" value="Glutathione synthetase ATP-binding domain-like"/>
    <property type="match status" value="1"/>
</dbReference>
<evidence type="ECO:0000256" key="1">
    <source>
        <dbReference type="PROSITE-ProRule" id="PRU00409"/>
    </source>
</evidence>
<dbReference type="PROSITE" id="PS50975">
    <property type="entry name" value="ATP_GRASP"/>
    <property type="match status" value="1"/>
</dbReference>
<comment type="caution">
    <text evidence="5">The sequence shown here is derived from an EMBL/GenBank/DDBJ whole genome shotgun (WGS) entry which is preliminary data.</text>
</comment>
<keyword evidence="7" id="KW-1185">Reference proteome</keyword>
<dbReference type="NCBIfam" id="TIGR03103">
    <property type="entry name" value="trio_acet_GNAT"/>
    <property type="match status" value="1"/>
</dbReference>
<dbReference type="GO" id="GO:0009432">
    <property type="term" value="P:SOS response"/>
    <property type="evidence" value="ECO:0007669"/>
    <property type="project" value="TreeGrafter"/>
</dbReference>
<dbReference type="OrthoDB" id="9803907at2"/>
<feature type="domain" description="N-acetyltransferase" evidence="3">
    <location>
        <begin position="101"/>
        <end position="252"/>
    </location>
</feature>
<dbReference type="Gene3D" id="3.40.630.30">
    <property type="match status" value="1"/>
</dbReference>
<reference evidence="5 7" key="2">
    <citation type="submission" date="2017-10" db="EMBL/GenBank/DDBJ databases">
        <title>The new phylogeny of genus Mycobacterium.</title>
        <authorList>
            <person name="Tortoli E."/>
            <person name="Trovato A."/>
            <person name="Cirillo D.M."/>
        </authorList>
    </citation>
    <scope>NUCLEOTIDE SEQUENCE [LARGE SCALE GENOMIC DNA]</scope>
    <source>
        <strain evidence="5 7">IP141170001</strain>
    </source>
</reference>
<dbReference type="PROSITE" id="PS51186">
    <property type="entry name" value="GNAT"/>
    <property type="match status" value="1"/>
</dbReference>
<keyword evidence="4" id="KW-0808">Transferase</keyword>
<dbReference type="Pfam" id="PF08443">
    <property type="entry name" value="RimK"/>
    <property type="match status" value="1"/>
</dbReference>
<dbReference type="EMBL" id="MIJD01000341">
    <property type="protein sequence ID" value="OPE48140.1"/>
    <property type="molecule type" value="Genomic_DNA"/>
</dbReference>
<dbReference type="Gene3D" id="3.30.470.20">
    <property type="entry name" value="ATP-grasp fold, B domain"/>
    <property type="match status" value="2"/>
</dbReference>
<proteinExistence type="predicted"/>
<dbReference type="AlphaFoldDB" id="A0A1Q4HG80"/>
<dbReference type="GO" id="GO:0046872">
    <property type="term" value="F:metal ion binding"/>
    <property type="evidence" value="ECO:0007669"/>
    <property type="project" value="InterPro"/>
</dbReference>
<dbReference type="PANTHER" id="PTHR21621:SF0">
    <property type="entry name" value="BETA-CITRYLGLUTAMATE SYNTHASE B-RELATED"/>
    <property type="match status" value="1"/>
</dbReference>
<evidence type="ECO:0000313" key="4">
    <source>
        <dbReference type="EMBL" id="OPE48140.1"/>
    </source>
</evidence>
<dbReference type="InterPro" id="IPR013651">
    <property type="entry name" value="ATP-grasp_RimK-type"/>
</dbReference>
<dbReference type="Proteomes" id="UP000220340">
    <property type="component" value="Unassembled WGS sequence"/>
</dbReference>
<gene>
    <name evidence="4" type="ORF">BV510_24120</name>
    <name evidence="5" type="ORF">CRI78_00820</name>
</gene>
<dbReference type="InterPro" id="IPR011761">
    <property type="entry name" value="ATP-grasp"/>
</dbReference>
<name>A0A1Q4HG80_9MYCO</name>
<evidence type="ECO:0000313" key="6">
    <source>
        <dbReference type="Proteomes" id="UP000191039"/>
    </source>
</evidence>
<dbReference type="InterPro" id="IPR000182">
    <property type="entry name" value="GNAT_dom"/>
</dbReference>